<keyword evidence="6" id="KW-0862">Zinc</keyword>
<comment type="caution">
    <text evidence="12">The sequence shown here is derived from an EMBL/GenBank/DDBJ whole genome shotgun (WGS) entry which is preliminary data.</text>
</comment>
<gene>
    <name evidence="12" type="ORF">POCTA_138.1.T1440101</name>
</gene>
<evidence type="ECO:0000256" key="10">
    <source>
        <dbReference type="SAM" id="Phobius"/>
    </source>
</evidence>
<evidence type="ECO:0000259" key="11">
    <source>
        <dbReference type="PROSITE" id="PS50089"/>
    </source>
</evidence>
<keyword evidence="7 10" id="KW-1133">Transmembrane helix</keyword>
<evidence type="ECO:0000256" key="7">
    <source>
        <dbReference type="ARBA" id="ARBA00022989"/>
    </source>
</evidence>
<keyword evidence="4 9" id="KW-0863">Zinc-finger</keyword>
<dbReference type="Pfam" id="PF13445">
    <property type="entry name" value="zf-RING_UBOX"/>
    <property type="match status" value="1"/>
</dbReference>
<feature type="domain" description="RING-type" evidence="11">
    <location>
        <begin position="63"/>
        <end position="108"/>
    </location>
</feature>
<dbReference type="PANTHER" id="PTHR22894:SF5">
    <property type="entry name" value="RING-TYPE DOMAIN-CONTAINING PROTEIN"/>
    <property type="match status" value="1"/>
</dbReference>
<feature type="transmembrane region" description="Helical" evidence="10">
    <location>
        <begin position="177"/>
        <end position="201"/>
    </location>
</feature>
<dbReference type="PROSITE" id="PS00518">
    <property type="entry name" value="ZF_RING_1"/>
    <property type="match status" value="1"/>
</dbReference>
<feature type="transmembrane region" description="Helical" evidence="10">
    <location>
        <begin position="207"/>
        <end position="229"/>
    </location>
</feature>
<dbReference type="PROSITE" id="PS50089">
    <property type="entry name" value="ZF_RING_2"/>
    <property type="match status" value="1"/>
</dbReference>
<dbReference type="SMART" id="SM00184">
    <property type="entry name" value="RING"/>
    <property type="match status" value="1"/>
</dbReference>
<comment type="subcellular location">
    <subcellularLocation>
        <location evidence="1">Endoplasmic reticulum membrane</location>
        <topology evidence="1">Multi-pass membrane protein</topology>
    </subcellularLocation>
</comment>
<dbReference type="EMBL" id="CAJJDP010000145">
    <property type="protein sequence ID" value="CAD8208519.1"/>
    <property type="molecule type" value="Genomic_DNA"/>
</dbReference>
<sequence>MYIINNVQEQMINSYRKWWGIATEKHSLKNLCTKAKVEITQIAKQIIFTILIAQIQIETNQSCPICLNEDIVSTGVQSEQCKHTFCIACINIYWQHNQKKQLKCPCCRAKISTFAKSKKLQNEFQQECDQFILEYRVRCTVLKYHLIYVILQNITQPFQIIVNIYKHLGQLFNLGKILLKLSIQLQLVLCFILCIYVLSPIDLFPEAIFGVLGLVDDLLCIIFIVWILITQIMIRIFC</sequence>
<dbReference type="InterPro" id="IPR027370">
    <property type="entry name" value="Znf-RING_euk"/>
</dbReference>
<evidence type="ECO:0000256" key="1">
    <source>
        <dbReference type="ARBA" id="ARBA00004477"/>
    </source>
</evidence>
<dbReference type="Pfam" id="PF06803">
    <property type="entry name" value="DUF1232"/>
    <property type="match status" value="1"/>
</dbReference>
<dbReference type="PANTHER" id="PTHR22894">
    <property type="entry name" value="RING-TYPE DOMAIN-CONTAINING PROTEIN"/>
    <property type="match status" value="1"/>
</dbReference>
<keyword evidence="13" id="KW-1185">Reference proteome</keyword>
<dbReference type="InterPro" id="IPR010652">
    <property type="entry name" value="DUF1232"/>
</dbReference>
<name>A0A8S1Y3G3_PAROT</name>
<dbReference type="GO" id="GO:0005789">
    <property type="term" value="C:endoplasmic reticulum membrane"/>
    <property type="evidence" value="ECO:0007669"/>
    <property type="project" value="UniProtKB-SubCell"/>
</dbReference>
<dbReference type="GO" id="GO:0008270">
    <property type="term" value="F:zinc ion binding"/>
    <property type="evidence" value="ECO:0007669"/>
    <property type="project" value="UniProtKB-KW"/>
</dbReference>
<keyword evidence="8 10" id="KW-0472">Membrane</keyword>
<evidence type="ECO:0000256" key="3">
    <source>
        <dbReference type="ARBA" id="ARBA00022723"/>
    </source>
</evidence>
<dbReference type="InterPro" id="IPR038896">
    <property type="entry name" value="RNF170"/>
</dbReference>
<dbReference type="InterPro" id="IPR017907">
    <property type="entry name" value="Znf_RING_CS"/>
</dbReference>
<reference evidence="12" key="1">
    <citation type="submission" date="2021-01" db="EMBL/GenBank/DDBJ databases">
        <authorList>
            <consortium name="Genoscope - CEA"/>
            <person name="William W."/>
        </authorList>
    </citation>
    <scope>NUCLEOTIDE SEQUENCE</scope>
</reference>
<dbReference type="GO" id="GO:0061630">
    <property type="term" value="F:ubiquitin protein ligase activity"/>
    <property type="evidence" value="ECO:0007669"/>
    <property type="project" value="InterPro"/>
</dbReference>
<dbReference type="InterPro" id="IPR001841">
    <property type="entry name" value="Znf_RING"/>
</dbReference>
<protein>
    <recommendedName>
        <fullName evidence="11">RING-type domain-containing protein</fullName>
    </recommendedName>
</protein>
<keyword evidence="3" id="KW-0479">Metal-binding</keyword>
<evidence type="ECO:0000256" key="8">
    <source>
        <dbReference type="ARBA" id="ARBA00023136"/>
    </source>
</evidence>
<organism evidence="12 13">
    <name type="scientific">Paramecium octaurelia</name>
    <dbReference type="NCBI Taxonomy" id="43137"/>
    <lineage>
        <taxon>Eukaryota</taxon>
        <taxon>Sar</taxon>
        <taxon>Alveolata</taxon>
        <taxon>Ciliophora</taxon>
        <taxon>Intramacronucleata</taxon>
        <taxon>Oligohymenophorea</taxon>
        <taxon>Peniculida</taxon>
        <taxon>Parameciidae</taxon>
        <taxon>Paramecium</taxon>
    </lineage>
</organism>
<dbReference type="Proteomes" id="UP000683925">
    <property type="component" value="Unassembled WGS sequence"/>
</dbReference>
<evidence type="ECO:0000256" key="9">
    <source>
        <dbReference type="PROSITE-ProRule" id="PRU00175"/>
    </source>
</evidence>
<accession>A0A8S1Y3G3</accession>
<evidence type="ECO:0000313" key="13">
    <source>
        <dbReference type="Proteomes" id="UP000683925"/>
    </source>
</evidence>
<evidence type="ECO:0000256" key="4">
    <source>
        <dbReference type="ARBA" id="ARBA00022771"/>
    </source>
</evidence>
<evidence type="ECO:0000256" key="5">
    <source>
        <dbReference type="ARBA" id="ARBA00022824"/>
    </source>
</evidence>
<evidence type="ECO:0000256" key="2">
    <source>
        <dbReference type="ARBA" id="ARBA00022692"/>
    </source>
</evidence>
<evidence type="ECO:0000256" key="6">
    <source>
        <dbReference type="ARBA" id="ARBA00022833"/>
    </source>
</evidence>
<dbReference type="OrthoDB" id="9049620at2759"/>
<proteinExistence type="predicted"/>
<dbReference type="AlphaFoldDB" id="A0A8S1Y3G3"/>
<dbReference type="OMA" id="CIACINI"/>
<keyword evidence="2 10" id="KW-0812">Transmembrane</keyword>
<keyword evidence="5" id="KW-0256">Endoplasmic reticulum</keyword>
<evidence type="ECO:0000313" key="12">
    <source>
        <dbReference type="EMBL" id="CAD8208519.1"/>
    </source>
</evidence>